<accession>A0AAV7VH83</accession>
<organism evidence="2 3">
    <name type="scientific">Pleurodeles waltl</name>
    <name type="common">Iberian ribbed newt</name>
    <dbReference type="NCBI Taxonomy" id="8319"/>
    <lineage>
        <taxon>Eukaryota</taxon>
        <taxon>Metazoa</taxon>
        <taxon>Chordata</taxon>
        <taxon>Craniata</taxon>
        <taxon>Vertebrata</taxon>
        <taxon>Euteleostomi</taxon>
        <taxon>Amphibia</taxon>
        <taxon>Batrachia</taxon>
        <taxon>Caudata</taxon>
        <taxon>Salamandroidea</taxon>
        <taxon>Salamandridae</taxon>
        <taxon>Pleurodelinae</taxon>
        <taxon>Pleurodeles</taxon>
    </lineage>
</organism>
<proteinExistence type="predicted"/>
<gene>
    <name evidence="2" type="ORF">NDU88_004791</name>
</gene>
<reference evidence="2" key="1">
    <citation type="journal article" date="2022" name="bioRxiv">
        <title>Sequencing and chromosome-scale assembly of the giantPleurodeles waltlgenome.</title>
        <authorList>
            <person name="Brown T."/>
            <person name="Elewa A."/>
            <person name="Iarovenko S."/>
            <person name="Subramanian E."/>
            <person name="Araus A.J."/>
            <person name="Petzold A."/>
            <person name="Susuki M."/>
            <person name="Suzuki K.-i.T."/>
            <person name="Hayashi T."/>
            <person name="Toyoda A."/>
            <person name="Oliveira C."/>
            <person name="Osipova E."/>
            <person name="Leigh N.D."/>
            <person name="Simon A."/>
            <person name="Yun M.H."/>
        </authorList>
    </citation>
    <scope>NUCLEOTIDE SEQUENCE</scope>
    <source>
        <strain evidence="2">20211129_DDA</strain>
        <tissue evidence="2">Liver</tissue>
    </source>
</reference>
<protein>
    <submittedName>
        <fullName evidence="2">Uncharacterized protein</fullName>
    </submittedName>
</protein>
<feature type="region of interest" description="Disordered" evidence="1">
    <location>
        <begin position="17"/>
        <end position="41"/>
    </location>
</feature>
<evidence type="ECO:0000313" key="3">
    <source>
        <dbReference type="Proteomes" id="UP001066276"/>
    </source>
</evidence>
<name>A0AAV7VH83_PLEWA</name>
<keyword evidence="3" id="KW-1185">Reference proteome</keyword>
<sequence>MGARAVFAHARSARKLQRALPPVETGGERESSSLEEGALGGAPKMAAPLVSDWSTNQALEKRQLGTAGKMAAPILIEEDEVVVMSDEEEGELRCQEGVGDQLFGVFVGNGSEGVGRVRQSVPRVFSPMVHKVQSWHFDNEVFKLGEHVEIVDSSGRVLRGKVCGETSGSGSGDRAIVQLDFLQANFGEGPSGCDTPPASGGQGVKAVYQPSGRMVGERSIPVNVRAPSAHRLEGRGRSGAVRLTSRDAASVCDAQPSTSQGAGDGWDDWDDDLLDYDEDLEFQVPSKQRDRIQREEPGVVQGGQVPERSHVVSASGFPRGEEGLVGFVVPQGGSFSRGASGCSRVTNVKGDNEISRKVDASIQANVVTEVGKLERDHFSDVSVNSPLAPSPSFHLVCWQQRTSTLSRCVSSKFIGWLYTQLIG</sequence>
<dbReference type="Proteomes" id="UP001066276">
    <property type="component" value="Chromosome 2_1"/>
</dbReference>
<comment type="caution">
    <text evidence="2">The sequence shown here is derived from an EMBL/GenBank/DDBJ whole genome shotgun (WGS) entry which is preliminary data.</text>
</comment>
<feature type="region of interest" description="Disordered" evidence="1">
    <location>
        <begin position="243"/>
        <end position="267"/>
    </location>
</feature>
<evidence type="ECO:0000313" key="2">
    <source>
        <dbReference type="EMBL" id="KAJ1200973.1"/>
    </source>
</evidence>
<dbReference type="EMBL" id="JANPWB010000003">
    <property type="protein sequence ID" value="KAJ1200973.1"/>
    <property type="molecule type" value="Genomic_DNA"/>
</dbReference>
<evidence type="ECO:0000256" key="1">
    <source>
        <dbReference type="SAM" id="MobiDB-lite"/>
    </source>
</evidence>
<dbReference type="AlphaFoldDB" id="A0AAV7VH83"/>